<evidence type="ECO:0000313" key="3">
    <source>
        <dbReference type="Proteomes" id="UP001558613"/>
    </source>
</evidence>
<evidence type="ECO:0000313" key="2">
    <source>
        <dbReference type="EMBL" id="KAL1263347.1"/>
    </source>
</evidence>
<reference evidence="2 3" key="1">
    <citation type="submission" date="2023-09" db="EMBL/GenBank/DDBJ databases">
        <authorList>
            <person name="Wang M."/>
        </authorList>
    </citation>
    <scope>NUCLEOTIDE SEQUENCE [LARGE SCALE GENOMIC DNA]</scope>
    <source>
        <strain evidence="2">GT-2023</strain>
        <tissue evidence="2">Liver</tissue>
    </source>
</reference>
<name>A0ABR3ME46_9TELE</name>
<dbReference type="EMBL" id="JAYMGO010000013">
    <property type="protein sequence ID" value="KAL1263347.1"/>
    <property type="molecule type" value="Genomic_DNA"/>
</dbReference>
<feature type="compositionally biased region" description="Polar residues" evidence="1">
    <location>
        <begin position="62"/>
        <end position="71"/>
    </location>
</feature>
<sequence length="83" mass="9368">MTMCRVCVCLPQRQLSPRSIYRSCPAATRNTWELFGAPHDGSNSEVPPCPTPPPLSFKLLEQNRQTQSTSKFPFGEEKTKQID</sequence>
<keyword evidence="3" id="KW-1185">Reference proteome</keyword>
<feature type="region of interest" description="Disordered" evidence="1">
    <location>
        <begin position="35"/>
        <end position="83"/>
    </location>
</feature>
<organism evidence="2 3">
    <name type="scientific">Cirrhinus molitorella</name>
    <name type="common">mud carp</name>
    <dbReference type="NCBI Taxonomy" id="172907"/>
    <lineage>
        <taxon>Eukaryota</taxon>
        <taxon>Metazoa</taxon>
        <taxon>Chordata</taxon>
        <taxon>Craniata</taxon>
        <taxon>Vertebrata</taxon>
        <taxon>Euteleostomi</taxon>
        <taxon>Actinopterygii</taxon>
        <taxon>Neopterygii</taxon>
        <taxon>Teleostei</taxon>
        <taxon>Ostariophysi</taxon>
        <taxon>Cypriniformes</taxon>
        <taxon>Cyprinidae</taxon>
        <taxon>Labeoninae</taxon>
        <taxon>Labeonini</taxon>
        <taxon>Cirrhinus</taxon>
    </lineage>
</organism>
<comment type="caution">
    <text evidence="2">The sequence shown here is derived from an EMBL/GenBank/DDBJ whole genome shotgun (WGS) entry which is preliminary data.</text>
</comment>
<gene>
    <name evidence="2" type="ORF">QQF64_006086</name>
</gene>
<proteinExistence type="predicted"/>
<feature type="compositionally biased region" description="Basic and acidic residues" evidence="1">
    <location>
        <begin position="74"/>
        <end position="83"/>
    </location>
</feature>
<dbReference type="Proteomes" id="UP001558613">
    <property type="component" value="Unassembled WGS sequence"/>
</dbReference>
<evidence type="ECO:0000256" key="1">
    <source>
        <dbReference type="SAM" id="MobiDB-lite"/>
    </source>
</evidence>
<protein>
    <submittedName>
        <fullName evidence="2">Uncharacterized protein</fullName>
    </submittedName>
</protein>
<accession>A0ABR3ME46</accession>